<feature type="transmembrane region" description="Helical" evidence="5">
    <location>
        <begin position="308"/>
        <end position="326"/>
    </location>
</feature>
<dbReference type="InterPro" id="IPR031968">
    <property type="entry name" value="VASt"/>
</dbReference>
<dbReference type="Pfam" id="PF16016">
    <property type="entry name" value="VASt"/>
    <property type="match status" value="1"/>
</dbReference>
<dbReference type="VEuPathDB" id="TrichDB:TVAG_225320"/>
<dbReference type="InterPro" id="IPR051482">
    <property type="entry name" value="Cholesterol_transport"/>
</dbReference>
<keyword evidence="2 5" id="KW-0812">Transmembrane</keyword>
<evidence type="ECO:0000256" key="1">
    <source>
        <dbReference type="ARBA" id="ARBA00004370"/>
    </source>
</evidence>
<accession>A2DNR1</accession>
<dbReference type="VEuPathDB" id="TrichDB:TVAGG3_0288440"/>
<evidence type="ECO:0000259" key="6">
    <source>
        <dbReference type="PROSITE" id="PS51778"/>
    </source>
</evidence>
<protein>
    <recommendedName>
        <fullName evidence="6">VASt domain-containing protein</fullName>
    </recommendedName>
</protein>
<dbReference type="InParanoid" id="A2DNR1"/>
<dbReference type="Gene3D" id="2.30.29.30">
    <property type="entry name" value="Pleckstrin-homology domain (PH domain)/Phosphotyrosine-binding domain (PTB)"/>
    <property type="match status" value="1"/>
</dbReference>
<dbReference type="GO" id="GO:0016020">
    <property type="term" value="C:membrane"/>
    <property type="evidence" value="ECO:0007669"/>
    <property type="project" value="UniProtKB-SubCell"/>
</dbReference>
<dbReference type="PANTHER" id="PTHR23319:SF4">
    <property type="entry name" value="GRAM DOMAIN CONTAINING 1B, ISOFORM E"/>
    <property type="match status" value="1"/>
</dbReference>
<dbReference type="EMBL" id="DS113224">
    <property type="protein sequence ID" value="EAY17906.1"/>
    <property type="molecule type" value="Genomic_DNA"/>
</dbReference>
<dbReference type="OrthoDB" id="10497384at2759"/>
<feature type="transmembrane region" description="Helical" evidence="5">
    <location>
        <begin position="338"/>
        <end position="357"/>
    </location>
</feature>
<name>A2DNR1_TRIV3</name>
<keyword evidence="4 5" id="KW-0472">Membrane</keyword>
<dbReference type="Proteomes" id="UP000001542">
    <property type="component" value="Unassembled WGS sequence"/>
</dbReference>
<evidence type="ECO:0000256" key="5">
    <source>
        <dbReference type="SAM" id="Phobius"/>
    </source>
</evidence>
<reference evidence="7" key="1">
    <citation type="submission" date="2006-10" db="EMBL/GenBank/DDBJ databases">
        <authorList>
            <person name="Amadeo P."/>
            <person name="Zhao Q."/>
            <person name="Wortman J."/>
            <person name="Fraser-Liggett C."/>
            <person name="Carlton J."/>
        </authorList>
    </citation>
    <scope>NUCLEOTIDE SEQUENCE</scope>
    <source>
        <strain evidence="7">G3</strain>
    </source>
</reference>
<evidence type="ECO:0000313" key="8">
    <source>
        <dbReference type="Proteomes" id="UP000001542"/>
    </source>
</evidence>
<keyword evidence="8" id="KW-1185">Reference proteome</keyword>
<evidence type="ECO:0000256" key="4">
    <source>
        <dbReference type="ARBA" id="ARBA00023136"/>
    </source>
</evidence>
<comment type="subcellular location">
    <subcellularLocation>
        <location evidence="1">Membrane</location>
    </subcellularLocation>
</comment>
<reference evidence="7" key="2">
    <citation type="journal article" date="2007" name="Science">
        <title>Draft genome sequence of the sexually transmitted pathogen Trichomonas vaginalis.</title>
        <authorList>
            <person name="Carlton J.M."/>
            <person name="Hirt R.P."/>
            <person name="Silva J.C."/>
            <person name="Delcher A.L."/>
            <person name="Schatz M."/>
            <person name="Zhao Q."/>
            <person name="Wortman J.R."/>
            <person name="Bidwell S.L."/>
            <person name="Alsmark U.C.M."/>
            <person name="Besteiro S."/>
            <person name="Sicheritz-Ponten T."/>
            <person name="Noel C.J."/>
            <person name="Dacks J.B."/>
            <person name="Foster P.G."/>
            <person name="Simillion C."/>
            <person name="Van de Peer Y."/>
            <person name="Miranda-Saavedra D."/>
            <person name="Barton G.J."/>
            <person name="Westrop G.D."/>
            <person name="Mueller S."/>
            <person name="Dessi D."/>
            <person name="Fiori P.L."/>
            <person name="Ren Q."/>
            <person name="Paulsen I."/>
            <person name="Zhang H."/>
            <person name="Bastida-Corcuera F.D."/>
            <person name="Simoes-Barbosa A."/>
            <person name="Brown M.T."/>
            <person name="Hayes R.D."/>
            <person name="Mukherjee M."/>
            <person name="Okumura C.Y."/>
            <person name="Schneider R."/>
            <person name="Smith A.J."/>
            <person name="Vanacova S."/>
            <person name="Villalvazo M."/>
            <person name="Haas B.J."/>
            <person name="Pertea M."/>
            <person name="Feldblyum T.V."/>
            <person name="Utterback T.R."/>
            <person name="Shu C.L."/>
            <person name="Osoegawa K."/>
            <person name="de Jong P.J."/>
            <person name="Hrdy I."/>
            <person name="Horvathova L."/>
            <person name="Zubacova Z."/>
            <person name="Dolezal P."/>
            <person name="Malik S.B."/>
            <person name="Logsdon J.M. Jr."/>
            <person name="Henze K."/>
            <person name="Gupta A."/>
            <person name="Wang C.C."/>
            <person name="Dunne R.L."/>
            <person name="Upcroft J.A."/>
            <person name="Upcroft P."/>
            <person name="White O."/>
            <person name="Salzberg S.L."/>
            <person name="Tang P."/>
            <person name="Chiu C.-H."/>
            <person name="Lee Y.-S."/>
            <person name="Embley T.M."/>
            <person name="Coombs G.H."/>
            <person name="Mottram J.C."/>
            <person name="Tachezy J."/>
            <person name="Fraser-Liggett C.M."/>
            <person name="Johnson P.J."/>
        </authorList>
    </citation>
    <scope>NUCLEOTIDE SEQUENCE [LARGE SCALE GENOMIC DNA]</scope>
    <source>
        <strain evidence="7">G3</strain>
    </source>
</reference>
<dbReference type="AlphaFoldDB" id="A2DNR1"/>
<gene>
    <name evidence="7" type="ORF">TVAG_225320</name>
</gene>
<feature type="domain" description="VASt" evidence="6">
    <location>
        <begin position="122"/>
        <end position="286"/>
    </location>
</feature>
<dbReference type="SMR" id="A2DNR1"/>
<evidence type="ECO:0000313" key="7">
    <source>
        <dbReference type="EMBL" id="EAY17906.1"/>
    </source>
</evidence>
<sequence length="358" mass="40264">MADSEKLTGYSCFLVKKVSHHGALILYKTKVQFAYSGEERKIDIKLQDIKAVNVEKHLVGAVSNLELQLEDQSYLFSGIHEAEQVKNYISLLQAQIQKPTYTFGLTNEAPKSEEIKWQPLANPTILVNSTIPAPLAKVREIVEGPDLFSELCIASGNEEVKVSDFEQQNEYKERNMDYMKLVVVPVIGKSLIHVIEYQRVFELEGGFGIHIISDLGKTPYADCFDPFVQLYFADKGDSTEMTVSMEIVWSSEPFVKSIIENQTTSAIKALYVQFNKDLNKQLGADVAENPADEEDANAGESKLAKVKIIYKFVIILLSIILLLLFVNRCWPDNGIKLSKALFAKLLAFVIFILVLLLM</sequence>
<dbReference type="PROSITE" id="PS51778">
    <property type="entry name" value="VAST"/>
    <property type="match status" value="1"/>
</dbReference>
<organism evidence="7 8">
    <name type="scientific">Trichomonas vaginalis (strain ATCC PRA-98 / G3)</name>
    <dbReference type="NCBI Taxonomy" id="412133"/>
    <lineage>
        <taxon>Eukaryota</taxon>
        <taxon>Metamonada</taxon>
        <taxon>Parabasalia</taxon>
        <taxon>Trichomonadida</taxon>
        <taxon>Trichomonadidae</taxon>
        <taxon>Trichomonas</taxon>
    </lineage>
</organism>
<keyword evidence="3 5" id="KW-1133">Transmembrane helix</keyword>
<dbReference type="PANTHER" id="PTHR23319">
    <property type="entry name" value="GRAM DOMAIN CONTAINING 1B, ISOFORM E"/>
    <property type="match status" value="1"/>
</dbReference>
<proteinExistence type="predicted"/>
<dbReference type="InterPro" id="IPR011993">
    <property type="entry name" value="PH-like_dom_sf"/>
</dbReference>
<evidence type="ECO:0000256" key="3">
    <source>
        <dbReference type="ARBA" id="ARBA00022989"/>
    </source>
</evidence>
<dbReference type="RefSeq" id="XP_001578892.1">
    <property type="nucleotide sequence ID" value="XM_001578842.1"/>
</dbReference>
<dbReference type="KEGG" id="tva:5463407"/>
<evidence type="ECO:0000256" key="2">
    <source>
        <dbReference type="ARBA" id="ARBA00022692"/>
    </source>
</evidence>